<evidence type="ECO:0000256" key="5">
    <source>
        <dbReference type="ARBA" id="ARBA00029447"/>
    </source>
</evidence>
<dbReference type="Pfam" id="PF00015">
    <property type="entry name" value="MCPsignal"/>
    <property type="match status" value="1"/>
</dbReference>
<dbReference type="EMBL" id="MSDU01000024">
    <property type="protein sequence ID" value="OLN22078.1"/>
    <property type="molecule type" value="Genomic_DNA"/>
</dbReference>
<keyword evidence="2" id="KW-1003">Cell membrane</keyword>
<feature type="coiled-coil region" evidence="7">
    <location>
        <begin position="434"/>
        <end position="493"/>
    </location>
</feature>
<feature type="transmembrane region" description="Helical" evidence="8">
    <location>
        <begin position="353"/>
        <end position="374"/>
    </location>
</feature>
<comment type="caution">
    <text evidence="11">The sequence shown here is derived from an EMBL/GenBank/DDBJ whole genome shotgun (WGS) entry which is preliminary data.</text>
</comment>
<dbReference type="GO" id="GO:0005886">
    <property type="term" value="C:plasma membrane"/>
    <property type="evidence" value="ECO:0007669"/>
    <property type="project" value="UniProtKB-SubCell"/>
</dbReference>
<proteinExistence type="inferred from homology"/>
<evidence type="ECO:0000256" key="3">
    <source>
        <dbReference type="ARBA" id="ARBA00023136"/>
    </source>
</evidence>
<dbReference type="AlphaFoldDB" id="A0A1Q8Q427"/>
<gene>
    <name evidence="11" type="ORF">BTO30_11325</name>
</gene>
<evidence type="ECO:0000313" key="12">
    <source>
        <dbReference type="Proteomes" id="UP000185568"/>
    </source>
</evidence>
<dbReference type="STRING" id="1714264.BTO30_11325"/>
<dbReference type="Proteomes" id="UP000185568">
    <property type="component" value="Unassembled WGS sequence"/>
</dbReference>
<dbReference type="PROSITE" id="PS50885">
    <property type="entry name" value="HAMP"/>
    <property type="match status" value="1"/>
</dbReference>
<accession>A0A1Q8Q427</accession>
<comment type="subcellular location">
    <subcellularLocation>
        <location evidence="1">Cell membrane</location>
    </subcellularLocation>
</comment>
<keyword evidence="3 8" id="KW-0472">Membrane</keyword>
<evidence type="ECO:0000313" key="11">
    <source>
        <dbReference type="EMBL" id="OLN22078.1"/>
    </source>
</evidence>
<evidence type="ECO:0000259" key="10">
    <source>
        <dbReference type="PROSITE" id="PS50885"/>
    </source>
</evidence>
<evidence type="ECO:0000256" key="2">
    <source>
        <dbReference type="ARBA" id="ARBA00022475"/>
    </source>
</evidence>
<protein>
    <submittedName>
        <fullName evidence="11">Methyl-accepting chemotaxis protein</fullName>
    </submittedName>
</protein>
<keyword evidence="12" id="KW-1185">Reference proteome</keyword>
<dbReference type="SMART" id="SM00283">
    <property type="entry name" value="MA"/>
    <property type="match status" value="1"/>
</dbReference>
<feature type="transmembrane region" description="Helical" evidence="8">
    <location>
        <begin position="329"/>
        <end position="347"/>
    </location>
</feature>
<evidence type="ECO:0000259" key="9">
    <source>
        <dbReference type="PROSITE" id="PS50111"/>
    </source>
</evidence>
<dbReference type="InterPro" id="IPR004089">
    <property type="entry name" value="MCPsignal_dom"/>
</dbReference>
<dbReference type="PROSITE" id="PS50111">
    <property type="entry name" value="CHEMOTAXIS_TRANSDUC_2"/>
    <property type="match status" value="1"/>
</dbReference>
<dbReference type="OrthoDB" id="2489132at2"/>
<dbReference type="RefSeq" id="WP_075398846.1">
    <property type="nucleotide sequence ID" value="NZ_MSDU01000024.1"/>
</dbReference>
<name>A0A1Q8Q427_9BACI</name>
<dbReference type="PANTHER" id="PTHR32089:SF112">
    <property type="entry name" value="LYSOZYME-LIKE PROTEIN-RELATED"/>
    <property type="match status" value="1"/>
</dbReference>
<dbReference type="InterPro" id="IPR003660">
    <property type="entry name" value="HAMP_dom"/>
</dbReference>
<feature type="domain" description="Methyl-accepting transducer" evidence="9">
    <location>
        <begin position="467"/>
        <end position="687"/>
    </location>
</feature>
<dbReference type="GO" id="GO:0007165">
    <property type="term" value="P:signal transduction"/>
    <property type="evidence" value="ECO:0007669"/>
    <property type="project" value="UniProtKB-KW"/>
</dbReference>
<evidence type="ECO:0000256" key="1">
    <source>
        <dbReference type="ARBA" id="ARBA00004236"/>
    </source>
</evidence>
<dbReference type="Gene3D" id="1.10.287.950">
    <property type="entry name" value="Methyl-accepting chemotaxis protein"/>
    <property type="match status" value="1"/>
</dbReference>
<keyword evidence="4 6" id="KW-0807">Transducer</keyword>
<reference evidence="11 12" key="1">
    <citation type="submission" date="2016-12" db="EMBL/GenBank/DDBJ databases">
        <title>Domibacillus antri genome sequencing.</title>
        <authorList>
            <person name="Verma A."/>
            <person name="Krishnamurthi S."/>
        </authorList>
    </citation>
    <scope>NUCLEOTIDE SEQUENCE [LARGE SCALE GENOMIC DNA]</scope>
    <source>
        <strain evidence="11 12">XD80</strain>
    </source>
</reference>
<feature type="domain" description="HAMP" evidence="10">
    <location>
        <begin position="379"/>
        <end position="435"/>
    </location>
</feature>
<organism evidence="11 12">
    <name type="scientific">Domibacillus antri</name>
    <dbReference type="NCBI Taxonomy" id="1714264"/>
    <lineage>
        <taxon>Bacteria</taxon>
        <taxon>Bacillati</taxon>
        <taxon>Bacillota</taxon>
        <taxon>Bacilli</taxon>
        <taxon>Bacillales</taxon>
        <taxon>Bacillaceae</taxon>
        <taxon>Domibacillus</taxon>
    </lineage>
</organism>
<dbReference type="PANTHER" id="PTHR32089">
    <property type="entry name" value="METHYL-ACCEPTING CHEMOTAXIS PROTEIN MCPB"/>
    <property type="match status" value="1"/>
</dbReference>
<keyword evidence="8" id="KW-1133">Transmembrane helix</keyword>
<dbReference type="SUPFAM" id="SSF58104">
    <property type="entry name" value="Methyl-accepting chemotaxis protein (MCP) signaling domain"/>
    <property type="match status" value="1"/>
</dbReference>
<evidence type="ECO:0000256" key="6">
    <source>
        <dbReference type="PROSITE-ProRule" id="PRU00284"/>
    </source>
</evidence>
<evidence type="ECO:0000256" key="8">
    <source>
        <dbReference type="SAM" id="Phobius"/>
    </source>
</evidence>
<comment type="similarity">
    <text evidence="5">Belongs to the methyl-accepting chemotaxis (MCP) protein family.</text>
</comment>
<sequence length="719" mass="80394">MGVFGWLDVREGLPLWWSYRLNRHTKGSVEEVFEGIARTRVMLLTEWANEQWDFLEKAAQELLFTSDEHVSGYLMKKWEKNRYLTELFLINPDGQITHSTYAKQIGHYGNDKVQRAAVHVFDRKEKLLVGPYTDDITEEIGPRTSSFHDEVTLLFLQPVMDGGRVVSLLAGRIPNDVLGDLIQREAGHIYPDSGDNYLFMAKSNMDAAIAPGTALSRSRFEDRTFTFGENLKDGVHTKQWGTVKIQKHTEFEIRFTDPATKELHPGVANTIQNGSNLFVEFPGYSDYRHIPVIGKGVTFQMPGSPDIWGMMCEGDLEEVYRTRSISWRLLKHFMFFLLVGIILQHTIAAASFIPGWTTVIIDLAYGALASVIFYKQGLKPIVERLQKMTDITREIAEGGGDLTNRLDSQLLFPDETGALGRWVNNLIDSQDELMSKVKAAALDVEETNQSLREKTMLAERDSVAVIEQMSEMLEAIQLQLKDVQQAMRQVDEVGHTLTGLEQLSQEQVEHAQSEVAGIDSKMTVIVNKVNEALMLTDDFKELSNNISTIVETINAIAYQTNLLALNAAIEAARAGEYGKGFGVVALEIRKLADQTTLATKEISDTLDQIESSSTFVRTAIQESSGEVESGVEVVHSVQNVLVSMAKSSDSHPDITDQMKSIIGNIAVINEQNARTVENVDQSTDKMAGLIKEVRFDSEQSSFVAAALRRTVDKFKLSKV</sequence>
<keyword evidence="7" id="KW-0175">Coiled coil</keyword>
<keyword evidence="8" id="KW-0812">Transmembrane</keyword>
<evidence type="ECO:0000256" key="4">
    <source>
        <dbReference type="ARBA" id="ARBA00023224"/>
    </source>
</evidence>
<evidence type="ECO:0000256" key="7">
    <source>
        <dbReference type="SAM" id="Coils"/>
    </source>
</evidence>